<evidence type="ECO:0000256" key="8">
    <source>
        <dbReference type="SAM" id="SignalP"/>
    </source>
</evidence>
<protein>
    <submittedName>
        <fullName evidence="12">Multicopper oxidase</fullName>
    </submittedName>
</protein>
<evidence type="ECO:0000256" key="2">
    <source>
        <dbReference type="ARBA" id="ARBA00022723"/>
    </source>
</evidence>
<reference evidence="13" key="2">
    <citation type="submission" date="2015-01" db="EMBL/GenBank/DDBJ databases">
        <title>Evolutionary Origins and Diversification of the Mycorrhizal Mutualists.</title>
        <authorList>
            <consortium name="DOE Joint Genome Institute"/>
            <consortium name="Mycorrhizal Genomics Consortium"/>
            <person name="Kohler A."/>
            <person name="Kuo A."/>
            <person name="Nagy L.G."/>
            <person name="Floudas D."/>
            <person name="Copeland A."/>
            <person name="Barry K.W."/>
            <person name="Cichocki N."/>
            <person name="Veneault-Fourrey C."/>
            <person name="LaButti K."/>
            <person name="Lindquist E.A."/>
            <person name="Lipzen A."/>
            <person name="Lundell T."/>
            <person name="Morin E."/>
            <person name="Murat C."/>
            <person name="Riley R."/>
            <person name="Ohm R."/>
            <person name="Sun H."/>
            <person name="Tunlid A."/>
            <person name="Henrissat B."/>
            <person name="Grigoriev I.V."/>
            <person name="Hibbett D.S."/>
            <person name="Martin F."/>
        </authorList>
    </citation>
    <scope>NUCLEOTIDE SEQUENCE [LARGE SCALE GENOMIC DNA]</scope>
    <source>
        <strain evidence="13">MUT 4182</strain>
    </source>
</reference>
<dbReference type="HOGENOM" id="CLU_006504_5_0_1"/>
<dbReference type="STRING" id="1051891.A0A0C3QK25"/>
<dbReference type="PROSITE" id="PS00079">
    <property type="entry name" value="MULTICOPPER_OXIDASE1"/>
    <property type="match status" value="1"/>
</dbReference>
<dbReference type="CDD" id="cd13876">
    <property type="entry name" value="CuRO_2_Abr2_like"/>
    <property type="match status" value="1"/>
</dbReference>
<keyword evidence="6" id="KW-1015">Disulfide bond</keyword>
<dbReference type="Pfam" id="PF07731">
    <property type="entry name" value="Cu-oxidase_2"/>
    <property type="match status" value="1"/>
</dbReference>
<sequence length="642" mass="70469">MRFLSIAPSFLWVSLSAAKVVQYTFELTSGTVAPDGVERKAILINGQTPGPTVYADQGDEVSVTIVNNMDIQSTIHMKGSIWSDGVPGVTQRQIDPGVTFIANWTANEHGIYWYHSHSRAIYGDGLRGTIYIRPSEEELDNGPFKVIAQALQPDASGSVGPDVDTEIKAMKDAHNSATVVSLHDWSHWDSETGLKLWNETNIELLCIDSILINGKGRVVCPPIETFTPYIIPGLIPEYTAKGCGLPNNTVIQPFPNSKPDLVPKDIFFTCKNTTTPLEVISVDAKKKWVSLALVNIGTLWDLKVSIDSHKMWVYAADGQYHEPQFVDVVNIPPGERYQALVALDQPAGDYQFRVAANVLPQKIAGFAVLSYAPNDSSSKVVPHATPKLGLGYGGETLPGFKELNETTLAAYPSTLKPPQEADVTLTMIVQRLTSVTWSMNKDPFLPFMELEEPLIFDPDSAKNIDPNIVPSYPLGSVVDAVIITLPGNPAHPMHKHGVKSWIIGRGSGNWTWNSVAEAQQAHPEFFNLDKAALRDGFRTPDSITEPNWLVIRYQPVEQAVTFFHCHINIHLVGGMALALLEGMDKPLPNIPQYYLDFDKHAKHTQIQAAEKNASPSESAASSIPIPWLQTAFALALSLALWA</sequence>
<evidence type="ECO:0000256" key="3">
    <source>
        <dbReference type="ARBA" id="ARBA00022729"/>
    </source>
</evidence>
<dbReference type="InterPro" id="IPR011707">
    <property type="entry name" value="Cu-oxidase-like_N"/>
</dbReference>
<evidence type="ECO:0000313" key="13">
    <source>
        <dbReference type="Proteomes" id="UP000054248"/>
    </source>
</evidence>
<dbReference type="InterPro" id="IPR002355">
    <property type="entry name" value="Cu_oxidase_Cu_BS"/>
</dbReference>
<dbReference type="InterPro" id="IPR001117">
    <property type="entry name" value="Cu-oxidase_2nd"/>
</dbReference>
<keyword evidence="7" id="KW-0325">Glycoprotein</keyword>
<dbReference type="SUPFAM" id="SSF49503">
    <property type="entry name" value="Cupredoxins"/>
    <property type="match status" value="3"/>
</dbReference>
<dbReference type="Gene3D" id="2.60.40.420">
    <property type="entry name" value="Cupredoxins - blue copper proteins"/>
    <property type="match status" value="3"/>
</dbReference>
<keyword evidence="4" id="KW-0560">Oxidoreductase</keyword>
<evidence type="ECO:0000256" key="1">
    <source>
        <dbReference type="ARBA" id="ARBA00010609"/>
    </source>
</evidence>
<dbReference type="InterPro" id="IPR045087">
    <property type="entry name" value="Cu-oxidase_fam"/>
</dbReference>
<evidence type="ECO:0000259" key="10">
    <source>
        <dbReference type="Pfam" id="PF07731"/>
    </source>
</evidence>
<dbReference type="InterPro" id="IPR011706">
    <property type="entry name" value="Cu-oxidase_C"/>
</dbReference>
<dbReference type="AlphaFoldDB" id="A0A0C3QK25"/>
<name>A0A0C3QK25_9AGAM</name>
<dbReference type="Pfam" id="PF00394">
    <property type="entry name" value="Cu-oxidase"/>
    <property type="match status" value="1"/>
</dbReference>
<evidence type="ECO:0000256" key="6">
    <source>
        <dbReference type="ARBA" id="ARBA00023157"/>
    </source>
</evidence>
<dbReference type="CDD" id="cd13898">
    <property type="entry name" value="CuRO_3_Abr2_like"/>
    <property type="match status" value="1"/>
</dbReference>
<dbReference type="Proteomes" id="UP000054248">
    <property type="component" value="Unassembled WGS sequence"/>
</dbReference>
<organism evidence="12 13">
    <name type="scientific">Tulasnella calospora MUT 4182</name>
    <dbReference type="NCBI Taxonomy" id="1051891"/>
    <lineage>
        <taxon>Eukaryota</taxon>
        <taxon>Fungi</taxon>
        <taxon>Dikarya</taxon>
        <taxon>Basidiomycota</taxon>
        <taxon>Agaricomycotina</taxon>
        <taxon>Agaricomycetes</taxon>
        <taxon>Cantharellales</taxon>
        <taxon>Tulasnellaceae</taxon>
        <taxon>Tulasnella</taxon>
    </lineage>
</organism>
<evidence type="ECO:0000259" key="9">
    <source>
        <dbReference type="Pfam" id="PF00394"/>
    </source>
</evidence>
<dbReference type="GO" id="GO:0016491">
    <property type="term" value="F:oxidoreductase activity"/>
    <property type="evidence" value="ECO:0007669"/>
    <property type="project" value="UniProtKB-KW"/>
</dbReference>
<dbReference type="EMBL" id="KN823006">
    <property type="protein sequence ID" value="KIO27611.1"/>
    <property type="molecule type" value="Genomic_DNA"/>
</dbReference>
<evidence type="ECO:0000256" key="5">
    <source>
        <dbReference type="ARBA" id="ARBA00023008"/>
    </source>
</evidence>
<evidence type="ECO:0000313" key="12">
    <source>
        <dbReference type="EMBL" id="KIO27611.1"/>
    </source>
</evidence>
<dbReference type="GO" id="GO:0005507">
    <property type="term" value="F:copper ion binding"/>
    <property type="evidence" value="ECO:0007669"/>
    <property type="project" value="InterPro"/>
</dbReference>
<proteinExistence type="inferred from homology"/>
<keyword evidence="5" id="KW-0186">Copper</keyword>
<feature type="signal peptide" evidence="8">
    <location>
        <begin position="1"/>
        <end position="18"/>
    </location>
</feature>
<keyword evidence="3 8" id="KW-0732">Signal</keyword>
<dbReference type="PANTHER" id="PTHR11709">
    <property type="entry name" value="MULTI-COPPER OXIDASE"/>
    <property type="match status" value="1"/>
</dbReference>
<evidence type="ECO:0000259" key="11">
    <source>
        <dbReference type="Pfam" id="PF07732"/>
    </source>
</evidence>
<dbReference type="OrthoDB" id="2121828at2759"/>
<dbReference type="InterPro" id="IPR033138">
    <property type="entry name" value="Cu_oxidase_CS"/>
</dbReference>
<accession>A0A0C3QK25</accession>
<dbReference type="PROSITE" id="PS00080">
    <property type="entry name" value="MULTICOPPER_OXIDASE2"/>
    <property type="match status" value="1"/>
</dbReference>
<comment type="similarity">
    <text evidence="1">Belongs to the multicopper oxidase family.</text>
</comment>
<evidence type="ECO:0000256" key="4">
    <source>
        <dbReference type="ARBA" id="ARBA00023002"/>
    </source>
</evidence>
<keyword evidence="2" id="KW-0479">Metal-binding</keyword>
<feature type="domain" description="Plastocyanin-like" evidence="11">
    <location>
        <begin position="28"/>
        <end position="136"/>
    </location>
</feature>
<dbReference type="Pfam" id="PF07732">
    <property type="entry name" value="Cu-oxidase_3"/>
    <property type="match status" value="1"/>
</dbReference>
<dbReference type="InterPro" id="IPR008972">
    <property type="entry name" value="Cupredoxin"/>
</dbReference>
<feature type="domain" description="Plastocyanin-like" evidence="10">
    <location>
        <begin position="472"/>
        <end position="582"/>
    </location>
</feature>
<evidence type="ECO:0000256" key="7">
    <source>
        <dbReference type="ARBA" id="ARBA00023180"/>
    </source>
</evidence>
<feature type="domain" description="Plastocyanin-like" evidence="9">
    <location>
        <begin position="178"/>
        <end position="372"/>
    </location>
</feature>
<reference evidence="12 13" key="1">
    <citation type="submission" date="2014-04" db="EMBL/GenBank/DDBJ databases">
        <authorList>
            <consortium name="DOE Joint Genome Institute"/>
            <person name="Kuo A."/>
            <person name="Girlanda M."/>
            <person name="Perotto S."/>
            <person name="Kohler A."/>
            <person name="Nagy L.G."/>
            <person name="Floudas D."/>
            <person name="Copeland A."/>
            <person name="Barry K.W."/>
            <person name="Cichocki N."/>
            <person name="Veneault-Fourrey C."/>
            <person name="LaButti K."/>
            <person name="Lindquist E.A."/>
            <person name="Lipzen A."/>
            <person name="Lundell T."/>
            <person name="Morin E."/>
            <person name="Murat C."/>
            <person name="Sun H."/>
            <person name="Tunlid A."/>
            <person name="Henrissat B."/>
            <person name="Grigoriev I.V."/>
            <person name="Hibbett D.S."/>
            <person name="Martin F."/>
            <person name="Nordberg H.P."/>
            <person name="Cantor M.N."/>
            <person name="Hua S.X."/>
        </authorList>
    </citation>
    <scope>NUCLEOTIDE SEQUENCE [LARGE SCALE GENOMIC DNA]</scope>
    <source>
        <strain evidence="12 13">MUT 4182</strain>
    </source>
</reference>
<dbReference type="PANTHER" id="PTHR11709:SF488">
    <property type="entry name" value="LACCASE-RELATED"/>
    <property type="match status" value="1"/>
</dbReference>
<feature type="chain" id="PRO_5002177482" evidence="8">
    <location>
        <begin position="19"/>
        <end position="642"/>
    </location>
</feature>
<gene>
    <name evidence="12" type="ORF">M407DRAFT_232572</name>
</gene>
<keyword evidence="13" id="KW-1185">Reference proteome</keyword>